<dbReference type="STRING" id="388950.GCA_001611675_00585"/>
<dbReference type="PROSITE" id="PS50164">
    <property type="entry name" value="GIY_YIG"/>
    <property type="match status" value="1"/>
</dbReference>
<organism evidence="3 4">
    <name type="scientific">Pontibacter akesuensis</name>
    <dbReference type="NCBI Taxonomy" id="388950"/>
    <lineage>
        <taxon>Bacteria</taxon>
        <taxon>Pseudomonadati</taxon>
        <taxon>Bacteroidota</taxon>
        <taxon>Cytophagia</taxon>
        <taxon>Cytophagales</taxon>
        <taxon>Hymenobacteraceae</taxon>
        <taxon>Pontibacter</taxon>
    </lineage>
</organism>
<dbReference type="InterPro" id="IPR035901">
    <property type="entry name" value="GIY-YIG_endonuc_sf"/>
</dbReference>
<name>A0A1I7H439_9BACT</name>
<dbReference type="Gene3D" id="3.40.1440.10">
    <property type="entry name" value="GIY-YIG endonuclease"/>
    <property type="match status" value="1"/>
</dbReference>
<dbReference type="Proteomes" id="UP000182491">
    <property type="component" value="Unassembled WGS sequence"/>
</dbReference>
<dbReference type="Pfam" id="PF01541">
    <property type="entry name" value="GIY-YIG"/>
    <property type="match status" value="1"/>
</dbReference>
<proteinExistence type="inferred from homology"/>
<dbReference type="PANTHER" id="PTHR34477:SF5">
    <property type="entry name" value="BSL5627 PROTEIN"/>
    <property type="match status" value="1"/>
</dbReference>
<feature type="domain" description="GIY-YIG" evidence="2">
    <location>
        <begin position="4"/>
        <end position="82"/>
    </location>
</feature>
<evidence type="ECO:0000256" key="1">
    <source>
        <dbReference type="ARBA" id="ARBA00007435"/>
    </source>
</evidence>
<keyword evidence="3" id="KW-0378">Hydrolase</keyword>
<dbReference type="PANTHER" id="PTHR34477">
    <property type="entry name" value="UPF0213 PROTEIN YHBQ"/>
    <property type="match status" value="1"/>
</dbReference>
<dbReference type="GO" id="GO:0004519">
    <property type="term" value="F:endonuclease activity"/>
    <property type="evidence" value="ECO:0007669"/>
    <property type="project" value="UniProtKB-KW"/>
</dbReference>
<gene>
    <name evidence="3" type="ORF">SAMN04487941_1487</name>
</gene>
<dbReference type="InterPro" id="IPR050190">
    <property type="entry name" value="UPF0213_domain"/>
</dbReference>
<evidence type="ECO:0000313" key="3">
    <source>
        <dbReference type="EMBL" id="SFU55458.1"/>
    </source>
</evidence>
<keyword evidence="3" id="KW-0540">Nuclease</keyword>
<keyword evidence="4" id="KW-1185">Reference proteome</keyword>
<dbReference type="AlphaFoldDB" id="A0A1I7H439"/>
<dbReference type="InterPro" id="IPR000305">
    <property type="entry name" value="GIY-YIG_endonuc"/>
</dbReference>
<accession>A0A1I7H439</accession>
<dbReference type="CDD" id="cd10448">
    <property type="entry name" value="GIY-YIG_unchar_3"/>
    <property type="match status" value="1"/>
</dbReference>
<protein>
    <submittedName>
        <fullName evidence="3">Putative endonuclease</fullName>
    </submittedName>
</protein>
<reference evidence="4" key="1">
    <citation type="submission" date="2016-10" db="EMBL/GenBank/DDBJ databases">
        <authorList>
            <person name="Varghese N."/>
        </authorList>
    </citation>
    <scope>NUCLEOTIDE SEQUENCE [LARGE SCALE GENOMIC DNA]</scope>
    <source>
        <strain evidence="4">DSM 18820</strain>
    </source>
</reference>
<evidence type="ECO:0000259" key="2">
    <source>
        <dbReference type="PROSITE" id="PS50164"/>
    </source>
</evidence>
<dbReference type="OrthoDB" id="1495241at2"/>
<dbReference type="EMBL" id="FPCA01000001">
    <property type="protein sequence ID" value="SFU55458.1"/>
    <property type="molecule type" value="Genomic_DNA"/>
</dbReference>
<dbReference type="RefSeq" id="WP_068836779.1">
    <property type="nucleotide sequence ID" value="NZ_BMXC01000001.1"/>
</dbReference>
<comment type="similarity">
    <text evidence="1">Belongs to the UPF0213 family.</text>
</comment>
<sequence length="101" mass="12180">MASHNYFTYITTNPRKTTLYVGVTNDIIRRLDEHFKNCGNPSSFAGKYYCYNLVYYERHSQINHAVEREKEIKKWSRSKKEALIYSMNPFWQFLNLKVQDE</sequence>
<keyword evidence="3" id="KW-0255">Endonuclease</keyword>
<dbReference type="SUPFAM" id="SSF82771">
    <property type="entry name" value="GIY-YIG endonuclease"/>
    <property type="match status" value="1"/>
</dbReference>
<evidence type="ECO:0000313" key="4">
    <source>
        <dbReference type="Proteomes" id="UP000182491"/>
    </source>
</evidence>